<organism evidence="1 2">
    <name type="scientific">Tripterygium wilfordii</name>
    <name type="common">Thunder God vine</name>
    <dbReference type="NCBI Taxonomy" id="458696"/>
    <lineage>
        <taxon>Eukaryota</taxon>
        <taxon>Viridiplantae</taxon>
        <taxon>Streptophyta</taxon>
        <taxon>Embryophyta</taxon>
        <taxon>Tracheophyta</taxon>
        <taxon>Spermatophyta</taxon>
        <taxon>Magnoliopsida</taxon>
        <taxon>eudicotyledons</taxon>
        <taxon>Gunneridae</taxon>
        <taxon>Pentapetalae</taxon>
        <taxon>rosids</taxon>
        <taxon>fabids</taxon>
        <taxon>Celastrales</taxon>
        <taxon>Celastraceae</taxon>
        <taxon>Tripterygium</taxon>
    </lineage>
</organism>
<dbReference type="InParanoid" id="A0A7J7CNG9"/>
<dbReference type="Proteomes" id="UP000593562">
    <property type="component" value="Unassembled WGS sequence"/>
</dbReference>
<comment type="caution">
    <text evidence="1">The sequence shown here is derived from an EMBL/GenBank/DDBJ whole genome shotgun (WGS) entry which is preliminary data.</text>
</comment>
<evidence type="ECO:0000313" key="2">
    <source>
        <dbReference type="Proteomes" id="UP000593562"/>
    </source>
</evidence>
<name>A0A7J7CNG9_TRIWF</name>
<keyword evidence="2" id="KW-1185">Reference proteome</keyword>
<gene>
    <name evidence="1" type="ORF">HS088_TW15G01129</name>
</gene>
<dbReference type="EMBL" id="JAAARO010000015">
    <property type="protein sequence ID" value="KAF5735620.1"/>
    <property type="molecule type" value="Genomic_DNA"/>
</dbReference>
<sequence>MAMEQITASEIAGFGVGTFLICATIAAPRIDGKPSIPFLCDFRFFVALSVVSRELYRESDSECDLVHIFDSMKLNLKRIEFEVCGLLDMSNE</sequence>
<proteinExistence type="predicted"/>
<accession>A0A7J7CNG9</accession>
<reference evidence="1 2" key="1">
    <citation type="journal article" date="2020" name="Nat. Commun.">
        <title>Genome of Tripterygium wilfordii and identification of cytochrome P450 involved in triptolide biosynthesis.</title>
        <authorList>
            <person name="Tu L."/>
            <person name="Su P."/>
            <person name="Zhang Z."/>
            <person name="Gao L."/>
            <person name="Wang J."/>
            <person name="Hu T."/>
            <person name="Zhou J."/>
            <person name="Zhang Y."/>
            <person name="Zhao Y."/>
            <person name="Liu Y."/>
            <person name="Song Y."/>
            <person name="Tong Y."/>
            <person name="Lu Y."/>
            <person name="Yang J."/>
            <person name="Xu C."/>
            <person name="Jia M."/>
            <person name="Peters R.J."/>
            <person name="Huang L."/>
            <person name="Gao W."/>
        </authorList>
    </citation>
    <scope>NUCLEOTIDE SEQUENCE [LARGE SCALE GENOMIC DNA]</scope>
    <source>
        <strain evidence="2">cv. XIE 37</strain>
        <tissue evidence="1">Leaf</tissue>
    </source>
</reference>
<protein>
    <submittedName>
        <fullName evidence="1">Uncharacterized protein</fullName>
    </submittedName>
</protein>
<dbReference type="AlphaFoldDB" id="A0A7J7CNG9"/>
<evidence type="ECO:0000313" key="1">
    <source>
        <dbReference type="EMBL" id="KAF5735620.1"/>
    </source>
</evidence>